<name>A0A1A3GN04_MYCMU</name>
<dbReference type="GO" id="GO:0004519">
    <property type="term" value="F:endonuclease activity"/>
    <property type="evidence" value="ECO:0007669"/>
    <property type="project" value="UniProtKB-KW"/>
</dbReference>
<reference evidence="9 10" key="1">
    <citation type="submission" date="2016-06" db="EMBL/GenBank/DDBJ databases">
        <authorList>
            <person name="Kjaerup R.B."/>
            <person name="Dalgaard T.S."/>
            <person name="Juul-Madsen H.R."/>
        </authorList>
    </citation>
    <scope>NUCLEOTIDE SEQUENCE [LARGE SCALE GENOMIC DNA]</scope>
    <source>
        <strain evidence="9 10">1127319.6</strain>
    </source>
</reference>
<evidence type="ECO:0000256" key="2">
    <source>
        <dbReference type="ARBA" id="ARBA00022649"/>
    </source>
</evidence>
<keyword evidence="7" id="KW-0346">Stress response</keyword>
<sequence length="380" mass="42169">MADPLLLAEVVDTLVDMDLVDLDGDGPWPGEPDDADAYEPDWSSIHPNSRGTDAPVDSASGATSVFDALRNRAGGGFIIPPPDVLDALAWYTPIHYFGLGSAIYIRESAVMDVTEAIFNRLSPFDRENPDNATAASRAAMSVLYLHEAYHHKIESLAIRYEMIERTRRYLPYSERVVGPLIRQGSDSVLEETLACAEMYRRFKTEKLYSYGITRLVRKATLEMLVDWFPTLPPSYKVAGDYLSDRVFDASQRELMSQVHAASVKPARNHNEWNLAPHVTRGLFDCKRITHVLVPIGQTPVLPWIGQSRPLPSISTREMLRRLKTLGWNVTPGRGKGSHIRLDSPGKPSLTLPANRESLSPVVLKSVADALGIRVADLALV</sequence>
<dbReference type="InterPro" id="IPR012933">
    <property type="entry name" value="HicA_mRNA_interferase"/>
</dbReference>
<evidence type="ECO:0000256" key="5">
    <source>
        <dbReference type="ARBA" id="ARBA00022801"/>
    </source>
</evidence>
<dbReference type="Gene3D" id="3.30.920.30">
    <property type="entry name" value="Hypothetical protein"/>
    <property type="match status" value="1"/>
</dbReference>
<keyword evidence="5" id="KW-0378">Hydrolase</keyword>
<keyword evidence="6" id="KW-0694">RNA-binding</keyword>
<evidence type="ECO:0000256" key="4">
    <source>
        <dbReference type="ARBA" id="ARBA00022759"/>
    </source>
</evidence>
<accession>A0A1A3GN04</accession>
<evidence type="ECO:0000313" key="9">
    <source>
        <dbReference type="EMBL" id="OBJ37417.1"/>
    </source>
</evidence>
<protein>
    <submittedName>
        <fullName evidence="9">Uncharacterized protein</fullName>
    </submittedName>
</protein>
<dbReference type="OrthoDB" id="4603150at2"/>
<dbReference type="SUPFAM" id="SSF54786">
    <property type="entry name" value="YcfA/nrd intein domain"/>
    <property type="match status" value="1"/>
</dbReference>
<evidence type="ECO:0000256" key="8">
    <source>
        <dbReference type="SAM" id="MobiDB-lite"/>
    </source>
</evidence>
<comment type="caution">
    <text evidence="9">The sequence shown here is derived from an EMBL/GenBank/DDBJ whole genome shotgun (WGS) entry which is preliminary data.</text>
</comment>
<dbReference type="EMBL" id="LZLC01000222">
    <property type="protein sequence ID" value="OBJ37417.1"/>
    <property type="molecule type" value="Genomic_DNA"/>
</dbReference>
<organism evidence="9 10">
    <name type="scientific">Mycolicibacterium mucogenicum</name>
    <name type="common">Mycobacterium mucogenicum</name>
    <dbReference type="NCBI Taxonomy" id="56689"/>
    <lineage>
        <taxon>Bacteria</taxon>
        <taxon>Bacillati</taxon>
        <taxon>Actinomycetota</taxon>
        <taxon>Actinomycetes</taxon>
        <taxon>Mycobacteriales</taxon>
        <taxon>Mycobacteriaceae</taxon>
        <taxon>Mycolicibacterium</taxon>
    </lineage>
</organism>
<dbReference type="RefSeq" id="WP_064985054.1">
    <property type="nucleotide sequence ID" value="NZ_LZLC01000222.1"/>
</dbReference>
<evidence type="ECO:0000313" key="10">
    <source>
        <dbReference type="Proteomes" id="UP000093898"/>
    </source>
</evidence>
<keyword evidence="2" id="KW-1277">Toxin-antitoxin system</keyword>
<dbReference type="GO" id="GO:0003729">
    <property type="term" value="F:mRNA binding"/>
    <property type="evidence" value="ECO:0007669"/>
    <property type="project" value="InterPro"/>
</dbReference>
<dbReference type="GO" id="GO:0016787">
    <property type="term" value="F:hydrolase activity"/>
    <property type="evidence" value="ECO:0007669"/>
    <property type="project" value="UniProtKB-KW"/>
</dbReference>
<dbReference type="AlphaFoldDB" id="A0A1A3GN04"/>
<dbReference type="Pfam" id="PF07927">
    <property type="entry name" value="HicA_toxin"/>
    <property type="match status" value="1"/>
</dbReference>
<evidence type="ECO:0000256" key="7">
    <source>
        <dbReference type="ARBA" id="ARBA00023016"/>
    </source>
</evidence>
<keyword evidence="4" id="KW-0255">Endonuclease</keyword>
<comment type="similarity">
    <text evidence="1">Belongs to the HicA mRNA interferase family.</text>
</comment>
<proteinExistence type="inferred from homology"/>
<evidence type="ECO:0000256" key="3">
    <source>
        <dbReference type="ARBA" id="ARBA00022722"/>
    </source>
</evidence>
<evidence type="ECO:0000256" key="1">
    <source>
        <dbReference type="ARBA" id="ARBA00006620"/>
    </source>
</evidence>
<gene>
    <name evidence="9" type="ORF">A5630_04570</name>
</gene>
<dbReference type="InterPro" id="IPR038570">
    <property type="entry name" value="HicA_sf"/>
</dbReference>
<feature type="region of interest" description="Disordered" evidence="8">
    <location>
        <begin position="22"/>
        <end position="57"/>
    </location>
</feature>
<keyword evidence="3" id="KW-0540">Nuclease</keyword>
<evidence type="ECO:0000256" key="6">
    <source>
        <dbReference type="ARBA" id="ARBA00022884"/>
    </source>
</evidence>
<dbReference type="Proteomes" id="UP000093898">
    <property type="component" value="Unassembled WGS sequence"/>
</dbReference>